<keyword evidence="5" id="KW-1185">Reference proteome</keyword>
<sequence length="199" mass="21376">MPRPALRPLLLALPVGLLLTACGSTAGDATDKAPTQQGVPAGVVEQYTVLEKEIAERGGQTTAGDYRVGYIVEAAEPWFQGEHGAHGKLVNREPAKGETHHIEIIPMEAATGRIVPDVPIRLEVVDGSGKVVQAQDLNFYHATFFHYANNFSIPKAGTYTLRATLQPPTFLRHGASDEKPSLSAPVTVTFPDVALKNED</sequence>
<comment type="caution">
    <text evidence="4">The sequence shown here is derived from an EMBL/GenBank/DDBJ whole genome shotgun (WGS) entry which is preliminary data.</text>
</comment>
<accession>A0ABW6J3L9</accession>
<dbReference type="InterPro" id="IPR018470">
    <property type="entry name" value="Metal-bd_Tp34-typ"/>
</dbReference>
<dbReference type="PROSITE" id="PS51257">
    <property type="entry name" value="PROKAR_LIPOPROTEIN"/>
    <property type="match status" value="1"/>
</dbReference>
<gene>
    <name evidence="4" type="ORF">ACFQ63_33135</name>
</gene>
<dbReference type="EMBL" id="JBHTRV010000035">
    <property type="protein sequence ID" value="MFE5984527.1"/>
    <property type="molecule type" value="Genomic_DNA"/>
</dbReference>
<dbReference type="Proteomes" id="UP001600424">
    <property type="component" value="Unassembled WGS sequence"/>
</dbReference>
<dbReference type="InterPro" id="IPR038482">
    <property type="entry name" value="Tp34-type_sf"/>
</dbReference>
<dbReference type="Pfam" id="PF10634">
    <property type="entry name" value="Iron_transport"/>
    <property type="match status" value="1"/>
</dbReference>
<organism evidence="4 5">
    <name type="scientific">Streptomyces wedmorensis</name>
    <dbReference type="NCBI Taxonomy" id="43759"/>
    <lineage>
        <taxon>Bacteria</taxon>
        <taxon>Bacillati</taxon>
        <taxon>Actinomycetota</taxon>
        <taxon>Actinomycetes</taxon>
        <taxon>Kitasatosporales</taxon>
        <taxon>Streptomycetaceae</taxon>
        <taxon>Streptomyces</taxon>
    </lineage>
</organism>
<dbReference type="RefSeq" id="WP_386251226.1">
    <property type="nucleotide sequence ID" value="NZ_JBHTRV010000035.1"/>
</dbReference>
<evidence type="ECO:0000256" key="3">
    <source>
        <dbReference type="SAM" id="SignalP"/>
    </source>
</evidence>
<evidence type="ECO:0000256" key="1">
    <source>
        <dbReference type="ARBA" id="ARBA00010013"/>
    </source>
</evidence>
<name>A0ABW6J3L9_STRWE</name>
<proteinExistence type="inferred from homology"/>
<feature type="chain" id="PRO_5047463476" evidence="3">
    <location>
        <begin position="27"/>
        <end position="199"/>
    </location>
</feature>
<reference evidence="4 5" key="1">
    <citation type="submission" date="2024-09" db="EMBL/GenBank/DDBJ databases">
        <title>The Natural Products Discovery Center: Release of the First 8490 Sequenced Strains for Exploring Actinobacteria Biosynthetic Diversity.</title>
        <authorList>
            <person name="Kalkreuter E."/>
            <person name="Kautsar S.A."/>
            <person name="Yang D."/>
            <person name="Bader C.D."/>
            <person name="Teijaro C.N."/>
            <person name="Fluegel L."/>
            <person name="Davis C.M."/>
            <person name="Simpson J.R."/>
            <person name="Lauterbach L."/>
            <person name="Steele A.D."/>
            <person name="Gui C."/>
            <person name="Meng S."/>
            <person name="Li G."/>
            <person name="Viehrig K."/>
            <person name="Ye F."/>
            <person name="Su P."/>
            <person name="Kiefer A.F."/>
            <person name="Nichols A."/>
            <person name="Cepeda A.J."/>
            <person name="Yan W."/>
            <person name="Fan B."/>
            <person name="Jiang Y."/>
            <person name="Adhikari A."/>
            <person name="Zheng C.-J."/>
            <person name="Schuster L."/>
            <person name="Cowan T.M."/>
            <person name="Smanski M.J."/>
            <person name="Chevrette M.G."/>
            <person name="De Carvalho L.P.S."/>
            <person name="Shen B."/>
        </authorList>
    </citation>
    <scope>NUCLEOTIDE SEQUENCE [LARGE SCALE GENOMIC DNA]</scope>
    <source>
        <strain evidence="4 5">NPDC056472</strain>
    </source>
</reference>
<evidence type="ECO:0000256" key="2">
    <source>
        <dbReference type="ARBA" id="ARBA00022729"/>
    </source>
</evidence>
<keyword evidence="2 3" id="KW-0732">Signal</keyword>
<dbReference type="Gene3D" id="2.60.40.2480">
    <property type="entry name" value="Periplasmic metal-binding protein Tp34-type"/>
    <property type="match status" value="1"/>
</dbReference>
<evidence type="ECO:0000313" key="5">
    <source>
        <dbReference type="Proteomes" id="UP001600424"/>
    </source>
</evidence>
<protein>
    <submittedName>
        <fullName evidence="4">Iron transporter</fullName>
    </submittedName>
</protein>
<comment type="similarity">
    <text evidence="1">Belongs to the UPF0423 family.</text>
</comment>
<evidence type="ECO:0000313" key="4">
    <source>
        <dbReference type="EMBL" id="MFE5984527.1"/>
    </source>
</evidence>
<feature type="signal peptide" evidence="3">
    <location>
        <begin position="1"/>
        <end position="26"/>
    </location>
</feature>